<feature type="transmembrane region" description="Helical" evidence="5">
    <location>
        <begin position="95"/>
        <end position="116"/>
    </location>
</feature>
<evidence type="ECO:0000313" key="6">
    <source>
        <dbReference type="EnsemblMetazoa" id="CLYHEMP013773.1"/>
    </source>
</evidence>
<evidence type="ECO:0000256" key="2">
    <source>
        <dbReference type="ARBA" id="ARBA00022692"/>
    </source>
</evidence>
<evidence type="ECO:0000256" key="4">
    <source>
        <dbReference type="ARBA" id="ARBA00023136"/>
    </source>
</evidence>
<feature type="transmembrane region" description="Helical" evidence="5">
    <location>
        <begin position="128"/>
        <end position="153"/>
    </location>
</feature>
<sequence length="229" mass="27474">MFQKKKGDQELMISTPKPEFSTIKIVFLRTFCVLYLLISAILLHMVAMFRPWKQEWVGKPSNLFEISIWKICRKSRKSTKCYEGELDDAPGWFMALRWFIMLSVFMQYISLLFTLAKITFTKNSTSRQFWIPAFLCLFSAIFILCGMLMLVGYREFDFLEESRMYRMGWRFEEVRIDEAWGWPYYLSWGNFAICLVGFLVCMYTHVTDTKWSKSYEMFNMRNKAKKLLR</sequence>
<dbReference type="OrthoDB" id="10496346at2759"/>
<dbReference type="GeneID" id="136802517"/>
<dbReference type="EnsemblMetazoa" id="CLYHEMT013773.1">
    <property type="protein sequence ID" value="CLYHEMP013773.1"/>
    <property type="gene ID" value="CLYHEMG013773"/>
</dbReference>
<comment type="subcellular location">
    <subcellularLocation>
        <location evidence="1">Membrane</location>
        <topology evidence="1">Multi-pass membrane protein</topology>
    </subcellularLocation>
</comment>
<evidence type="ECO:0000256" key="3">
    <source>
        <dbReference type="ARBA" id="ARBA00022989"/>
    </source>
</evidence>
<dbReference type="RefSeq" id="XP_066915356.1">
    <property type="nucleotide sequence ID" value="XM_067059255.1"/>
</dbReference>
<feature type="transmembrane region" description="Helical" evidence="5">
    <location>
        <begin position="26"/>
        <end position="49"/>
    </location>
</feature>
<protein>
    <submittedName>
        <fullName evidence="6">Uncharacterized protein</fullName>
    </submittedName>
</protein>
<keyword evidence="4 5" id="KW-0472">Membrane</keyword>
<keyword evidence="3 5" id="KW-1133">Transmembrane helix</keyword>
<evidence type="ECO:0000313" key="7">
    <source>
        <dbReference type="Proteomes" id="UP000594262"/>
    </source>
</evidence>
<accession>A0A7M5WVI7</accession>
<proteinExistence type="predicted"/>
<evidence type="ECO:0000256" key="5">
    <source>
        <dbReference type="SAM" id="Phobius"/>
    </source>
</evidence>
<dbReference type="InterPro" id="IPR050579">
    <property type="entry name" value="PMP-22/EMP/MP20-like"/>
</dbReference>
<dbReference type="GO" id="GO:0005886">
    <property type="term" value="C:plasma membrane"/>
    <property type="evidence" value="ECO:0007669"/>
    <property type="project" value="TreeGrafter"/>
</dbReference>
<name>A0A7M5WVI7_9CNID</name>
<reference evidence="6" key="1">
    <citation type="submission" date="2021-01" db="UniProtKB">
        <authorList>
            <consortium name="EnsemblMetazoa"/>
        </authorList>
    </citation>
    <scope>IDENTIFICATION</scope>
</reference>
<feature type="transmembrane region" description="Helical" evidence="5">
    <location>
        <begin position="185"/>
        <end position="206"/>
    </location>
</feature>
<organism evidence="6 7">
    <name type="scientific">Clytia hemisphaerica</name>
    <dbReference type="NCBI Taxonomy" id="252671"/>
    <lineage>
        <taxon>Eukaryota</taxon>
        <taxon>Metazoa</taxon>
        <taxon>Cnidaria</taxon>
        <taxon>Hydrozoa</taxon>
        <taxon>Hydroidolina</taxon>
        <taxon>Leptothecata</taxon>
        <taxon>Obeliida</taxon>
        <taxon>Clytiidae</taxon>
        <taxon>Clytia</taxon>
    </lineage>
</organism>
<dbReference type="PANTHER" id="PTHR10671">
    <property type="entry name" value="EPITHELIAL MEMBRANE PROTEIN-RELATED"/>
    <property type="match status" value="1"/>
</dbReference>
<keyword evidence="7" id="KW-1185">Reference proteome</keyword>
<dbReference type="AlphaFoldDB" id="A0A7M5WVI7"/>
<dbReference type="PANTHER" id="PTHR10671:SF108">
    <property type="entry name" value="CLAUDIN FAMILY PROTEIN-RELATED"/>
    <property type="match status" value="1"/>
</dbReference>
<dbReference type="Gene3D" id="1.20.140.150">
    <property type="match status" value="1"/>
</dbReference>
<evidence type="ECO:0000256" key="1">
    <source>
        <dbReference type="ARBA" id="ARBA00004141"/>
    </source>
</evidence>
<dbReference type="Proteomes" id="UP000594262">
    <property type="component" value="Unplaced"/>
</dbReference>
<keyword evidence="2 5" id="KW-0812">Transmembrane</keyword>